<dbReference type="SUPFAM" id="SSF48371">
    <property type="entry name" value="ARM repeat"/>
    <property type="match status" value="1"/>
</dbReference>
<feature type="signal peptide" evidence="3">
    <location>
        <begin position="1"/>
        <end position="32"/>
    </location>
</feature>
<feature type="transmembrane region" description="Helical" evidence="2">
    <location>
        <begin position="200"/>
        <end position="218"/>
    </location>
</feature>
<accession>A0A0V0RLY1</accession>
<evidence type="ECO:0008006" key="6">
    <source>
        <dbReference type="Google" id="ProtNLM"/>
    </source>
</evidence>
<protein>
    <recommendedName>
        <fullName evidence="6">Thioredoxin-related transmembrane protein 1</fullName>
    </recommendedName>
</protein>
<keyword evidence="2" id="KW-0812">Transmembrane</keyword>
<feature type="compositionally biased region" description="Acidic residues" evidence="1">
    <location>
        <begin position="241"/>
        <end position="288"/>
    </location>
</feature>
<evidence type="ECO:0000256" key="1">
    <source>
        <dbReference type="SAM" id="MobiDB-lite"/>
    </source>
</evidence>
<evidence type="ECO:0000313" key="5">
    <source>
        <dbReference type="Proteomes" id="UP000054630"/>
    </source>
</evidence>
<keyword evidence="2" id="KW-1133">Transmembrane helix</keyword>
<keyword evidence="2" id="KW-0472">Membrane</keyword>
<dbReference type="GO" id="GO:0005929">
    <property type="term" value="C:cilium"/>
    <property type="evidence" value="ECO:0007669"/>
    <property type="project" value="TreeGrafter"/>
</dbReference>
<keyword evidence="5" id="KW-1185">Reference proteome</keyword>
<dbReference type="GO" id="GO:0060271">
    <property type="term" value="P:cilium assembly"/>
    <property type="evidence" value="ECO:0007669"/>
    <property type="project" value="TreeGrafter"/>
</dbReference>
<evidence type="ECO:0000313" key="4">
    <source>
        <dbReference type="EMBL" id="KRX15478.1"/>
    </source>
</evidence>
<gene>
    <name evidence="4" type="ORF">T07_5420</name>
</gene>
<dbReference type="AlphaFoldDB" id="A0A0V0RLY1"/>
<evidence type="ECO:0000256" key="2">
    <source>
        <dbReference type="SAM" id="Phobius"/>
    </source>
</evidence>
<dbReference type="EMBL" id="JYDL01000130">
    <property type="protein sequence ID" value="KRX15478.1"/>
    <property type="molecule type" value="Genomic_DNA"/>
</dbReference>
<dbReference type="PANTHER" id="PTHR14684:SF2">
    <property type="entry name" value="THIOREDOXIN DOMAIN-CONTAINING PROTEIN 15"/>
    <property type="match status" value="1"/>
</dbReference>
<evidence type="ECO:0000256" key="3">
    <source>
        <dbReference type="SAM" id="SignalP"/>
    </source>
</evidence>
<dbReference type="OrthoDB" id="1899781at2759"/>
<name>A0A0V0RLY1_9BILA</name>
<dbReference type="InterPro" id="IPR042418">
    <property type="entry name" value="TXNDC15"/>
</dbReference>
<feature type="region of interest" description="Disordered" evidence="1">
    <location>
        <begin position="241"/>
        <end position="304"/>
    </location>
</feature>
<reference evidence="4 5" key="1">
    <citation type="submission" date="2015-01" db="EMBL/GenBank/DDBJ databases">
        <title>Evolution of Trichinella species and genotypes.</title>
        <authorList>
            <person name="Korhonen P.K."/>
            <person name="Edoardo P."/>
            <person name="Giuseppe L.R."/>
            <person name="Gasser R.B."/>
        </authorList>
    </citation>
    <scope>NUCLEOTIDE SEQUENCE [LARGE SCALE GENOMIC DNA]</scope>
    <source>
        <strain evidence="4">ISS37</strain>
    </source>
</reference>
<proteinExistence type="predicted"/>
<dbReference type="PANTHER" id="PTHR14684">
    <property type="entry name" value="THIOREDOXIN DOMAIN-CONTAINING PROTEIN 15"/>
    <property type="match status" value="1"/>
</dbReference>
<organism evidence="4 5">
    <name type="scientific">Trichinella nelsoni</name>
    <dbReference type="NCBI Taxonomy" id="6336"/>
    <lineage>
        <taxon>Eukaryota</taxon>
        <taxon>Metazoa</taxon>
        <taxon>Ecdysozoa</taxon>
        <taxon>Nematoda</taxon>
        <taxon>Enoplea</taxon>
        <taxon>Dorylaimia</taxon>
        <taxon>Trichinellida</taxon>
        <taxon>Trichinellidae</taxon>
        <taxon>Trichinella</taxon>
    </lineage>
</organism>
<dbReference type="InterPro" id="IPR016024">
    <property type="entry name" value="ARM-type_fold"/>
</dbReference>
<sequence length="304" mass="35165">MLYRWPAWNCLPMVIVVGLAAALMHTVNVVDASSAVEIPPSCTLKSWIDFNFLGQCPIDADEEWTTPVHDDSNFIYDCGGDGSDNNNNWTSANAMVRILRPEDFYQLLDQMKKYRNNKDKPCDGQLPYNYVYGIVATPTVVLIYHGEQVARLEPHVDPLNLTQVIRFVEKHTNLRAHHLPAWEKLSSGPLKATMEKPFDWYLVVSWIFIAASIVYYGLQLACVRQFFNIVHVLWIQMQEQEEYEDNGDEEEEEDYDEYEYGDGDGDDEDSDESDDDYYDQQEEKEADDQEQKKSEKNETLQNTT</sequence>
<comment type="caution">
    <text evidence="4">The sequence shown here is derived from an EMBL/GenBank/DDBJ whole genome shotgun (WGS) entry which is preliminary data.</text>
</comment>
<feature type="chain" id="PRO_5006867898" description="Thioredoxin-related transmembrane protein 1" evidence="3">
    <location>
        <begin position="33"/>
        <end position="304"/>
    </location>
</feature>
<dbReference type="Proteomes" id="UP000054630">
    <property type="component" value="Unassembled WGS sequence"/>
</dbReference>
<keyword evidence="3" id="KW-0732">Signal</keyword>
<feature type="compositionally biased region" description="Basic and acidic residues" evidence="1">
    <location>
        <begin position="289"/>
        <end position="298"/>
    </location>
</feature>